<dbReference type="SUPFAM" id="SSF46785">
    <property type="entry name" value="Winged helix' DNA-binding domain"/>
    <property type="match status" value="1"/>
</dbReference>
<dbReference type="PANTHER" id="PTHR43132:SF8">
    <property type="entry name" value="HTH-TYPE TRANSCRIPTIONAL REGULATOR KMTR"/>
    <property type="match status" value="1"/>
</dbReference>
<feature type="domain" description="Rhodanese" evidence="4">
    <location>
        <begin position="132"/>
        <end position="215"/>
    </location>
</feature>
<dbReference type="CDD" id="cd00090">
    <property type="entry name" value="HTH_ARSR"/>
    <property type="match status" value="1"/>
</dbReference>
<evidence type="ECO:0000256" key="1">
    <source>
        <dbReference type="ARBA" id="ARBA00023015"/>
    </source>
</evidence>
<dbReference type="InterPro" id="IPR036390">
    <property type="entry name" value="WH_DNA-bd_sf"/>
</dbReference>
<gene>
    <name evidence="6" type="ORF">EGT67_04170</name>
</gene>
<sequence length="223" mass="24347">MDLGNIGSTDKASVFESLARVVKALANGRRLELIELLAQGEHSVETLARMSGTGVTTVSGHLQTLKQAGLVDTRRERTTIYYRLAGDDVAELFLAAKRVGLRHYPDLRHTLVEYMEQADAGRAAPSIDPSAVTSEMTVVDVRPREEFDAGHFPGAVSIPLAELPDRYREIPAGAEVVVYCRGEFCSLAREAARWLGDHGVAAKAMDEGVVEWRVSKEVDLDIA</sequence>
<proteinExistence type="predicted"/>
<dbReference type="NCBIfam" id="NF033788">
    <property type="entry name" value="HTH_metalloreg"/>
    <property type="match status" value="1"/>
</dbReference>
<evidence type="ECO:0000313" key="7">
    <source>
        <dbReference type="Proteomes" id="UP000286208"/>
    </source>
</evidence>
<dbReference type="CDD" id="cd00158">
    <property type="entry name" value="RHOD"/>
    <property type="match status" value="1"/>
</dbReference>
<dbReference type="Proteomes" id="UP000286208">
    <property type="component" value="Unassembled WGS sequence"/>
</dbReference>
<dbReference type="AlphaFoldDB" id="A0A3S3BFW4"/>
<dbReference type="InterPro" id="IPR001763">
    <property type="entry name" value="Rhodanese-like_dom"/>
</dbReference>
<keyword evidence="1" id="KW-0805">Transcription regulation</keyword>
<dbReference type="PANTHER" id="PTHR43132">
    <property type="entry name" value="ARSENICAL RESISTANCE OPERON REPRESSOR ARSR-RELATED"/>
    <property type="match status" value="1"/>
</dbReference>
<evidence type="ECO:0000313" key="6">
    <source>
        <dbReference type="EMBL" id="RVW10383.1"/>
    </source>
</evidence>
<dbReference type="RefSeq" id="WP_127914804.1">
    <property type="nucleotide sequence ID" value="NZ_RKLP01000002.1"/>
</dbReference>
<dbReference type="InterPro" id="IPR001845">
    <property type="entry name" value="HTH_ArsR_DNA-bd_dom"/>
</dbReference>
<dbReference type="PRINTS" id="PR00778">
    <property type="entry name" value="HTHARSR"/>
</dbReference>
<dbReference type="Pfam" id="PF00581">
    <property type="entry name" value="Rhodanese"/>
    <property type="match status" value="1"/>
</dbReference>
<keyword evidence="7" id="KW-1185">Reference proteome</keyword>
<accession>A0A3S3BFW4</accession>
<evidence type="ECO:0000259" key="4">
    <source>
        <dbReference type="PROSITE" id="PS50206"/>
    </source>
</evidence>
<protein>
    <submittedName>
        <fullName evidence="6">ArsR family transcriptional regulator</fullName>
    </submittedName>
</protein>
<name>A0A3S3BFW4_9NOCA</name>
<dbReference type="GO" id="GO:0003700">
    <property type="term" value="F:DNA-binding transcription factor activity"/>
    <property type="evidence" value="ECO:0007669"/>
    <property type="project" value="InterPro"/>
</dbReference>
<dbReference type="Gene3D" id="1.10.10.10">
    <property type="entry name" value="Winged helix-like DNA-binding domain superfamily/Winged helix DNA-binding domain"/>
    <property type="match status" value="1"/>
</dbReference>
<dbReference type="InterPro" id="IPR011991">
    <property type="entry name" value="ArsR-like_HTH"/>
</dbReference>
<keyword evidence="2" id="KW-0238">DNA-binding</keyword>
<dbReference type="OrthoDB" id="9800872at2"/>
<dbReference type="GO" id="GO:0003677">
    <property type="term" value="F:DNA binding"/>
    <property type="evidence" value="ECO:0007669"/>
    <property type="project" value="UniProtKB-KW"/>
</dbReference>
<dbReference type="InterPro" id="IPR051011">
    <property type="entry name" value="Metal_resp_trans_reg"/>
</dbReference>
<dbReference type="SMART" id="SM00418">
    <property type="entry name" value="HTH_ARSR"/>
    <property type="match status" value="1"/>
</dbReference>
<evidence type="ECO:0000256" key="3">
    <source>
        <dbReference type="ARBA" id="ARBA00023163"/>
    </source>
</evidence>
<dbReference type="SMART" id="SM00450">
    <property type="entry name" value="RHOD"/>
    <property type="match status" value="1"/>
</dbReference>
<reference evidence="6 7" key="1">
    <citation type="submission" date="2018-11" db="EMBL/GenBank/DDBJ databases">
        <title>Rhodococcus spongicola sp. nov. and Rhodococcus xishaensis sp. nov. from marine sponges.</title>
        <authorList>
            <person name="Li L."/>
            <person name="Lin H.W."/>
        </authorList>
    </citation>
    <scope>NUCLEOTIDE SEQUENCE [LARGE SCALE GENOMIC DNA]</scope>
    <source>
        <strain evidence="6 7">CCTCC AB2014297</strain>
    </source>
</reference>
<dbReference type="Gene3D" id="3.40.250.10">
    <property type="entry name" value="Rhodanese-like domain"/>
    <property type="match status" value="1"/>
</dbReference>
<comment type="caution">
    <text evidence="6">The sequence shown here is derived from an EMBL/GenBank/DDBJ whole genome shotgun (WGS) entry which is preliminary data.</text>
</comment>
<evidence type="ECO:0000259" key="5">
    <source>
        <dbReference type="PROSITE" id="PS50987"/>
    </source>
</evidence>
<dbReference type="InterPro" id="IPR036873">
    <property type="entry name" value="Rhodanese-like_dom_sf"/>
</dbReference>
<organism evidence="6 7">
    <name type="scientific">Prescottella agglutinans</name>
    <dbReference type="NCBI Taxonomy" id="1644129"/>
    <lineage>
        <taxon>Bacteria</taxon>
        <taxon>Bacillati</taxon>
        <taxon>Actinomycetota</taxon>
        <taxon>Actinomycetes</taxon>
        <taxon>Mycobacteriales</taxon>
        <taxon>Nocardiaceae</taxon>
        <taxon>Prescottella</taxon>
    </lineage>
</organism>
<keyword evidence="3" id="KW-0804">Transcription</keyword>
<dbReference type="EMBL" id="RKLP01000002">
    <property type="protein sequence ID" value="RVW10383.1"/>
    <property type="molecule type" value="Genomic_DNA"/>
</dbReference>
<feature type="domain" description="HTH arsR-type" evidence="5">
    <location>
        <begin position="10"/>
        <end position="104"/>
    </location>
</feature>
<dbReference type="PROSITE" id="PS50987">
    <property type="entry name" value="HTH_ARSR_2"/>
    <property type="match status" value="1"/>
</dbReference>
<dbReference type="InterPro" id="IPR036388">
    <property type="entry name" value="WH-like_DNA-bd_sf"/>
</dbReference>
<evidence type="ECO:0000256" key="2">
    <source>
        <dbReference type="ARBA" id="ARBA00023125"/>
    </source>
</evidence>
<dbReference type="Pfam" id="PF01022">
    <property type="entry name" value="HTH_5"/>
    <property type="match status" value="1"/>
</dbReference>
<dbReference type="PROSITE" id="PS50206">
    <property type="entry name" value="RHODANESE_3"/>
    <property type="match status" value="1"/>
</dbReference>